<proteinExistence type="predicted"/>
<reference evidence="1 2" key="1">
    <citation type="journal article" date="2016" name="Gene">
        <title>PacBio SMRT assembly of a complex multi-replicon genome reveals chlorocatechol degradative operon in a region of genome plasticity.</title>
        <authorList>
            <person name="Ricker N."/>
            <person name="Shen S.Y."/>
            <person name="Goordial J."/>
            <person name="Jin S."/>
            <person name="Fulthorpe R.R."/>
        </authorList>
    </citation>
    <scope>NUCLEOTIDE SEQUENCE [LARGE SCALE GENOMIC DNA]</scope>
    <source>
        <strain evidence="1 2">OLGA172</strain>
    </source>
</reference>
<sequence>MAKLAFPTTADEFKQHLEQQGQRDDWTVDVVPAEGDDIRNKTRVVFTLRDMTMADGYVAHEYDDLIVTLDGDYWFGLDRLHEDYPRWTWQKQVGEKSWCTVDHLRLLDALVELFPPSLYA</sequence>
<accession>A0A161I1U5</accession>
<dbReference type="OrthoDB" id="7997884at2"/>
<dbReference type="STRING" id="1804984.AYM40_05755"/>
<keyword evidence="2" id="KW-1185">Reference proteome</keyword>
<dbReference type="RefSeq" id="WP_063495382.1">
    <property type="nucleotide sequence ID" value="NZ_CP014578.1"/>
</dbReference>
<dbReference type="AlphaFoldDB" id="A0A161I1U5"/>
<protein>
    <submittedName>
        <fullName evidence="1">Uncharacterized protein</fullName>
    </submittedName>
</protein>
<dbReference type="KEGG" id="buz:AYM40_05755"/>
<dbReference type="EMBL" id="CP014578">
    <property type="protein sequence ID" value="ANB71933.1"/>
    <property type="molecule type" value="Genomic_DNA"/>
</dbReference>
<evidence type="ECO:0000313" key="1">
    <source>
        <dbReference type="EMBL" id="ANB71933.1"/>
    </source>
</evidence>
<name>A0A161I1U5_9BURK</name>
<gene>
    <name evidence="1" type="ORF">AYM40_05755</name>
</gene>
<evidence type="ECO:0000313" key="2">
    <source>
        <dbReference type="Proteomes" id="UP000076852"/>
    </source>
</evidence>
<organism evidence="1 2">
    <name type="scientific">Paraburkholderia phytofirmans OLGA172</name>
    <dbReference type="NCBI Taxonomy" id="1417228"/>
    <lineage>
        <taxon>Bacteria</taxon>
        <taxon>Pseudomonadati</taxon>
        <taxon>Pseudomonadota</taxon>
        <taxon>Betaproteobacteria</taxon>
        <taxon>Burkholderiales</taxon>
        <taxon>Burkholderiaceae</taxon>
        <taxon>Paraburkholderia</taxon>
    </lineage>
</organism>
<dbReference type="Proteomes" id="UP000076852">
    <property type="component" value="Chromosome 1"/>
</dbReference>